<dbReference type="GO" id="GO:0110001">
    <property type="term" value="C:toxin-antitoxin complex"/>
    <property type="evidence" value="ECO:0007669"/>
    <property type="project" value="InterPro"/>
</dbReference>
<organism evidence="1 2">
    <name type="scientific">Trichormus variabilis SAG 1403-4b</name>
    <dbReference type="NCBI Taxonomy" id="447716"/>
    <lineage>
        <taxon>Bacteria</taxon>
        <taxon>Bacillati</taxon>
        <taxon>Cyanobacteriota</taxon>
        <taxon>Cyanophyceae</taxon>
        <taxon>Nostocales</taxon>
        <taxon>Nostocaceae</taxon>
        <taxon>Trichormus</taxon>
    </lineage>
</organism>
<proteinExistence type="predicted"/>
<dbReference type="Proteomes" id="UP000276103">
    <property type="component" value="Unassembled WGS sequence"/>
</dbReference>
<keyword evidence="2" id="KW-1185">Reference proteome</keyword>
<dbReference type="GO" id="GO:0003723">
    <property type="term" value="F:RNA binding"/>
    <property type="evidence" value="ECO:0007669"/>
    <property type="project" value="InterPro"/>
</dbReference>
<evidence type="ECO:0000313" key="2">
    <source>
        <dbReference type="Proteomes" id="UP000276103"/>
    </source>
</evidence>
<dbReference type="OrthoDB" id="9799912at2"/>
<dbReference type="Pfam" id="PF09907">
    <property type="entry name" value="HigB_toxin"/>
    <property type="match status" value="1"/>
</dbReference>
<sequence>MHIISRKALAEFSKIHADAEAPLDAWYRIAKSQSWQNIMDVKKVRPDADFAGGYTIFDIKHNDYRLTTEINYNSQTIFIRKIETHAEYSKGTYNK</sequence>
<dbReference type="InterPro" id="IPR018669">
    <property type="entry name" value="Toxin_HigB"/>
</dbReference>
<dbReference type="EMBL" id="RSCM01000008">
    <property type="protein sequence ID" value="RUS96080.1"/>
    <property type="molecule type" value="Genomic_DNA"/>
</dbReference>
<comment type="caution">
    <text evidence="1">The sequence shown here is derived from an EMBL/GenBank/DDBJ whole genome shotgun (WGS) entry which is preliminary data.</text>
</comment>
<name>A0A3S1ANF0_ANAVA</name>
<protein>
    <recommendedName>
        <fullName evidence="3">Toxin RelE</fullName>
    </recommendedName>
</protein>
<reference evidence="1 2" key="1">
    <citation type="journal article" date="2019" name="Genome Biol. Evol.">
        <title>Day and night: Metabolic profiles and evolutionary relationships of six axenic non-marine cyanobacteria.</title>
        <authorList>
            <person name="Will S.E."/>
            <person name="Henke P."/>
            <person name="Boedeker C."/>
            <person name="Huang S."/>
            <person name="Brinkmann H."/>
            <person name="Rohde M."/>
            <person name="Jarek M."/>
            <person name="Friedl T."/>
            <person name="Seufert S."/>
            <person name="Schumacher M."/>
            <person name="Overmann J."/>
            <person name="Neumann-Schaal M."/>
            <person name="Petersen J."/>
        </authorList>
    </citation>
    <scope>NUCLEOTIDE SEQUENCE [LARGE SCALE GENOMIC DNA]</scope>
    <source>
        <strain evidence="1 2">SAG 1403-4b</strain>
    </source>
</reference>
<dbReference type="AlphaFoldDB" id="A0A3S1ANF0"/>
<accession>A0A3S1ANF0</accession>
<gene>
    <name evidence="1" type="ORF">DSM107003_27420</name>
</gene>
<evidence type="ECO:0008006" key="3">
    <source>
        <dbReference type="Google" id="ProtNLM"/>
    </source>
</evidence>
<evidence type="ECO:0000313" key="1">
    <source>
        <dbReference type="EMBL" id="RUS96080.1"/>
    </source>
</evidence>
<dbReference type="RefSeq" id="WP_127054669.1">
    <property type="nucleotide sequence ID" value="NZ_RSCM01000008.1"/>
</dbReference>
<dbReference type="GO" id="GO:0004519">
    <property type="term" value="F:endonuclease activity"/>
    <property type="evidence" value="ECO:0007669"/>
    <property type="project" value="InterPro"/>
</dbReference>